<comment type="caution">
    <text evidence="2">The sequence shown here is derived from an EMBL/GenBank/DDBJ whole genome shotgun (WGS) entry which is preliminary data.</text>
</comment>
<keyword evidence="1" id="KW-0732">Signal</keyword>
<evidence type="ECO:0000256" key="1">
    <source>
        <dbReference type="SAM" id="SignalP"/>
    </source>
</evidence>
<dbReference type="AlphaFoldDB" id="A0A5R9C2P1"/>
<evidence type="ECO:0000313" key="2">
    <source>
        <dbReference type="EMBL" id="TLQ07042.1"/>
    </source>
</evidence>
<gene>
    <name evidence="2" type="ORF">FEZ48_07905</name>
</gene>
<dbReference type="Proteomes" id="UP000307201">
    <property type="component" value="Unassembled WGS sequence"/>
</dbReference>
<organism evidence="2 3">
    <name type="scientific">Marinilactibacillus psychrotolerans</name>
    <dbReference type="NCBI Taxonomy" id="191770"/>
    <lineage>
        <taxon>Bacteria</taxon>
        <taxon>Bacillati</taxon>
        <taxon>Bacillota</taxon>
        <taxon>Bacilli</taxon>
        <taxon>Lactobacillales</taxon>
        <taxon>Carnobacteriaceae</taxon>
        <taxon>Marinilactibacillus</taxon>
    </lineage>
</organism>
<feature type="signal peptide" evidence="1">
    <location>
        <begin position="1"/>
        <end position="23"/>
    </location>
</feature>
<dbReference type="EMBL" id="VBTE01000021">
    <property type="protein sequence ID" value="TLQ07042.1"/>
    <property type="molecule type" value="Genomic_DNA"/>
</dbReference>
<proteinExistence type="predicted"/>
<sequence length="125" mass="13921">MVIGNFNKLILSCATILCTVSLAACSSSATGSDSDNYKSDNETSSISFDIETKKDVQGQYQFEQAFPIEVTDKEYFDDSLLTNQMTTFISYSDQGTILLKSENIANFKVFINGNVDRLHFTGQKR</sequence>
<evidence type="ECO:0008006" key="4">
    <source>
        <dbReference type="Google" id="ProtNLM"/>
    </source>
</evidence>
<dbReference type="OrthoDB" id="9770183at2"/>
<protein>
    <recommendedName>
        <fullName evidence="4">Lipoprotein</fullName>
    </recommendedName>
</protein>
<reference evidence="2 3" key="1">
    <citation type="submission" date="2019-05" db="EMBL/GenBank/DDBJ databases">
        <title>The metagenome of a microbial culture collection derived from dairy environment covers the genomic content of the human microbiome.</title>
        <authorList>
            <person name="Roder T."/>
            <person name="Wuthrich D."/>
            <person name="Sattari Z."/>
            <person name="Von Ah U."/>
            <person name="Bar C."/>
            <person name="Ronchi F."/>
            <person name="Macpherson A.J."/>
            <person name="Ganal-Vonarburg S.C."/>
            <person name="Bruggmann R."/>
            <person name="Vergeres G."/>
        </authorList>
    </citation>
    <scope>NUCLEOTIDE SEQUENCE [LARGE SCALE GENOMIC DNA]</scope>
    <source>
        <strain evidence="2 3">FAM 24235</strain>
    </source>
</reference>
<accession>A0A5R9C2P1</accession>
<dbReference type="RefSeq" id="WP_138472064.1">
    <property type="nucleotide sequence ID" value="NZ_JBGQQG010000067.1"/>
</dbReference>
<evidence type="ECO:0000313" key="3">
    <source>
        <dbReference type="Proteomes" id="UP000307201"/>
    </source>
</evidence>
<name>A0A5R9C2P1_9LACT</name>
<feature type="chain" id="PRO_5024453257" description="Lipoprotein" evidence="1">
    <location>
        <begin position="24"/>
        <end position="125"/>
    </location>
</feature>